<reference evidence="2 3" key="1">
    <citation type="journal article" date="2017" name="Nat. Commun.">
        <title>Genome assembly with in vitro proximity ligation data and whole-genome triplication in lettuce.</title>
        <authorList>
            <person name="Reyes-Chin-Wo S."/>
            <person name="Wang Z."/>
            <person name="Yang X."/>
            <person name="Kozik A."/>
            <person name="Arikit S."/>
            <person name="Song C."/>
            <person name="Xia L."/>
            <person name="Froenicke L."/>
            <person name="Lavelle D.O."/>
            <person name="Truco M.J."/>
            <person name="Xia R."/>
            <person name="Zhu S."/>
            <person name="Xu C."/>
            <person name="Xu H."/>
            <person name="Xu X."/>
            <person name="Cox K."/>
            <person name="Korf I."/>
            <person name="Meyers B.C."/>
            <person name="Michelmore R.W."/>
        </authorList>
    </citation>
    <scope>NUCLEOTIDE SEQUENCE [LARGE SCALE GENOMIC DNA]</scope>
    <source>
        <strain evidence="3">cv. Salinas</strain>
        <tissue evidence="2">Seedlings</tissue>
    </source>
</reference>
<dbReference type="InterPro" id="IPR025714">
    <property type="entry name" value="Methyltranfer_dom"/>
</dbReference>
<dbReference type="EMBL" id="NBSK02000009">
    <property type="protein sequence ID" value="KAJ0187954.1"/>
    <property type="molecule type" value="Genomic_DNA"/>
</dbReference>
<sequence length="172" mass="18840">MQVALLNAVITQGMNPKKKHEIEALAGVVSSVARDVETNTVIDVGAGQSTPLLIMEQSLIHAHNALRNIMMPESTNLVLLTGLHACGDLSVTMLRTFLDCEQVKAVVSIGCCYNLLSEEEEETVDDDDDLCGSGFGFPLSRGAFKIFSRDFDNKSYNRATRKGFSPNHYQQC</sequence>
<keyword evidence="3" id="KW-1185">Reference proteome</keyword>
<evidence type="ECO:0000259" key="1">
    <source>
        <dbReference type="Pfam" id="PF13679"/>
    </source>
</evidence>
<protein>
    <recommendedName>
        <fullName evidence="1">Methyltransferase domain-containing protein</fullName>
    </recommendedName>
</protein>
<evidence type="ECO:0000313" key="3">
    <source>
        <dbReference type="Proteomes" id="UP000235145"/>
    </source>
</evidence>
<comment type="caution">
    <text evidence="2">The sequence shown here is derived from an EMBL/GenBank/DDBJ whole genome shotgun (WGS) entry which is preliminary data.</text>
</comment>
<name>A0A9R1WUJ0_LACSA</name>
<dbReference type="InterPro" id="IPR052220">
    <property type="entry name" value="METTL25"/>
</dbReference>
<feature type="domain" description="Methyltransferase" evidence="1">
    <location>
        <begin position="73"/>
        <end position="118"/>
    </location>
</feature>
<organism evidence="2 3">
    <name type="scientific">Lactuca sativa</name>
    <name type="common">Garden lettuce</name>
    <dbReference type="NCBI Taxonomy" id="4236"/>
    <lineage>
        <taxon>Eukaryota</taxon>
        <taxon>Viridiplantae</taxon>
        <taxon>Streptophyta</taxon>
        <taxon>Embryophyta</taxon>
        <taxon>Tracheophyta</taxon>
        <taxon>Spermatophyta</taxon>
        <taxon>Magnoliopsida</taxon>
        <taxon>eudicotyledons</taxon>
        <taxon>Gunneridae</taxon>
        <taxon>Pentapetalae</taxon>
        <taxon>asterids</taxon>
        <taxon>campanulids</taxon>
        <taxon>Asterales</taxon>
        <taxon>Asteraceae</taxon>
        <taxon>Cichorioideae</taxon>
        <taxon>Cichorieae</taxon>
        <taxon>Lactucinae</taxon>
        <taxon>Lactuca</taxon>
    </lineage>
</organism>
<dbReference type="PANTHER" id="PTHR12496:SF0">
    <property type="entry name" value="METHYLTRANSFERASE DOMAIN-CONTAINING PROTEIN"/>
    <property type="match status" value="1"/>
</dbReference>
<gene>
    <name evidence="2" type="ORF">LSAT_V11C900473320</name>
</gene>
<dbReference type="AlphaFoldDB" id="A0A9R1WUJ0"/>
<dbReference type="Pfam" id="PF13679">
    <property type="entry name" value="Methyltransf_32"/>
    <property type="match status" value="1"/>
</dbReference>
<dbReference type="PANTHER" id="PTHR12496">
    <property type="entry name" value="CGI-41 METHYLTRANSFERASE"/>
    <property type="match status" value="1"/>
</dbReference>
<accession>A0A9R1WUJ0</accession>
<dbReference type="Proteomes" id="UP000235145">
    <property type="component" value="Unassembled WGS sequence"/>
</dbReference>
<evidence type="ECO:0000313" key="2">
    <source>
        <dbReference type="EMBL" id="KAJ0187954.1"/>
    </source>
</evidence>
<proteinExistence type="predicted"/>